<evidence type="ECO:0000256" key="1">
    <source>
        <dbReference type="ARBA" id="ARBA00008201"/>
    </source>
</evidence>
<dbReference type="SMART" id="SM00950">
    <property type="entry name" value="Piwi"/>
    <property type="match status" value="1"/>
</dbReference>
<dbReference type="Pfam" id="PF00400">
    <property type="entry name" value="WD40"/>
    <property type="match status" value="11"/>
</dbReference>
<dbReference type="PANTHER" id="PTHR19878">
    <property type="entry name" value="AUTOPHAGY PROTEIN 16-LIKE"/>
    <property type="match status" value="1"/>
</dbReference>
<organism evidence="10 11">
    <name type="scientific">Solanum verrucosum</name>
    <dbReference type="NCBI Taxonomy" id="315347"/>
    <lineage>
        <taxon>Eukaryota</taxon>
        <taxon>Viridiplantae</taxon>
        <taxon>Streptophyta</taxon>
        <taxon>Embryophyta</taxon>
        <taxon>Tracheophyta</taxon>
        <taxon>Spermatophyta</taxon>
        <taxon>Magnoliopsida</taxon>
        <taxon>eudicotyledons</taxon>
        <taxon>Gunneridae</taxon>
        <taxon>Pentapetalae</taxon>
        <taxon>asterids</taxon>
        <taxon>lamiids</taxon>
        <taxon>Solanales</taxon>
        <taxon>Solanaceae</taxon>
        <taxon>Solanoideae</taxon>
        <taxon>Solaneae</taxon>
        <taxon>Solanum</taxon>
    </lineage>
</organism>
<reference evidence="10" key="1">
    <citation type="submission" date="2023-08" db="EMBL/GenBank/DDBJ databases">
        <title>A de novo genome assembly of Solanum verrucosum Schlechtendal, a Mexican diploid species geographically isolated from the other diploid A-genome species in potato relatives.</title>
        <authorList>
            <person name="Hosaka K."/>
        </authorList>
    </citation>
    <scope>NUCLEOTIDE SEQUENCE</scope>
    <source>
        <tissue evidence="10">Young leaves</tissue>
    </source>
</reference>
<evidence type="ECO:0000259" key="9">
    <source>
        <dbReference type="PROSITE" id="PS50822"/>
    </source>
</evidence>
<dbReference type="PROSITE" id="PS50082">
    <property type="entry name" value="WD_REPEATS_2"/>
    <property type="match status" value="12"/>
</dbReference>
<dbReference type="FunFam" id="2.130.10.10:FF:003347">
    <property type="entry name" value="Autophagy-related protein 16"/>
    <property type="match status" value="1"/>
</dbReference>
<feature type="repeat" description="WD" evidence="6">
    <location>
        <begin position="1178"/>
        <end position="1220"/>
    </location>
</feature>
<feature type="coiled-coil region" evidence="7">
    <location>
        <begin position="966"/>
        <end position="1021"/>
    </location>
</feature>
<dbReference type="Pfam" id="PF02171">
    <property type="entry name" value="Piwi"/>
    <property type="match status" value="1"/>
</dbReference>
<dbReference type="GO" id="GO:0003723">
    <property type="term" value="F:RNA binding"/>
    <property type="evidence" value="ECO:0007669"/>
    <property type="project" value="InterPro"/>
</dbReference>
<keyword evidence="11" id="KW-1185">Reference proteome</keyword>
<feature type="domain" description="Piwi" evidence="9">
    <location>
        <begin position="566"/>
        <end position="873"/>
    </location>
</feature>
<dbReference type="PROSITE" id="PS00678">
    <property type="entry name" value="WD_REPEATS_1"/>
    <property type="match status" value="5"/>
</dbReference>
<dbReference type="InterPro" id="IPR012337">
    <property type="entry name" value="RNaseH-like_sf"/>
</dbReference>
<dbReference type="PRINTS" id="PR00320">
    <property type="entry name" value="GPROTEINBRPT"/>
</dbReference>
<dbReference type="Gene3D" id="1.20.5.170">
    <property type="match status" value="1"/>
</dbReference>
<feature type="repeat" description="WD" evidence="6">
    <location>
        <begin position="1811"/>
        <end position="1839"/>
    </location>
</feature>
<dbReference type="FunFam" id="2.130.10.10:FF:000809">
    <property type="entry name" value="Autophagy-related protein 16"/>
    <property type="match status" value="1"/>
</dbReference>
<dbReference type="InterPro" id="IPR032474">
    <property type="entry name" value="Argonaute_N"/>
</dbReference>
<feature type="repeat" description="WD" evidence="6">
    <location>
        <begin position="1321"/>
        <end position="1349"/>
    </location>
</feature>
<dbReference type="InterPro" id="IPR014811">
    <property type="entry name" value="ArgoL1"/>
</dbReference>
<dbReference type="InterPro" id="IPR036085">
    <property type="entry name" value="PAZ_dom_sf"/>
</dbReference>
<dbReference type="EMBL" id="CP133614">
    <property type="protein sequence ID" value="WMV21302.1"/>
    <property type="molecule type" value="Genomic_DNA"/>
</dbReference>
<keyword evidence="7" id="KW-0175">Coiled coil</keyword>
<dbReference type="Pfam" id="PF08699">
    <property type="entry name" value="ArgoL1"/>
    <property type="match status" value="1"/>
</dbReference>
<dbReference type="CDD" id="cd02846">
    <property type="entry name" value="PAZ_argonaute_like"/>
    <property type="match status" value="1"/>
</dbReference>
<evidence type="ECO:0000256" key="6">
    <source>
        <dbReference type="PROSITE-ProRule" id="PRU00221"/>
    </source>
</evidence>
<dbReference type="PROSITE" id="PS50822">
    <property type="entry name" value="PIWI"/>
    <property type="match status" value="1"/>
</dbReference>
<keyword evidence="2" id="KW-0678">Repressor</keyword>
<feature type="repeat" description="WD" evidence="6">
    <location>
        <begin position="1840"/>
        <end position="1872"/>
    </location>
</feature>
<keyword evidence="5" id="KW-0687">Ribonucleoprotein</keyword>
<dbReference type="SMART" id="SM00320">
    <property type="entry name" value="WD40"/>
    <property type="match status" value="13"/>
</dbReference>
<feature type="repeat" description="WD" evidence="6">
    <location>
        <begin position="1752"/>
        <end position="1787"/>
    </location>
</feature>
<evidence type="ECO:0000256" key="7">
    <source>
        <dbReference type="SAM" id="Coils"/>
    </source>
</evidence>
<dbReference type="GO" id="GO:0051607">
    <property type="term" value="P:defense response to virus"/>
    <property type="evidence" value="ECO:0007669"/>
    <property type="project" value="UniProtKB-ARBA"/>
</dbReference>
<feature type="domain" description="PAZ" evidence="8">
    <location>
        <begin position="280"/>
        <end position="396"/>
    </location>
</feature>
<protein>
    <submittedName>
        <fullName evidence="10">Uncharacterized protein</fullName>
    </submittedName>
</protein>
<feature type="repeat" description="WD" evidence="6">
    <location>
        <begin position="1262"/>
        <end position="1303"/>
    </location>
</feature>
<dbReference type="Proteomes" id="UP001234989">
    <property type="component" value="Chromosome 3"/>
</dbReference>
<dbReference type="GO" id="GO:1990904">
    <property type="term" value="C:ribonucleoprotein complex"/>
    <property type="evidence" value="ECO:0007669"/>
    <property type="project" value="UniProtKB-KW"/>
</dbReference>
<name>A0AAF0QED1_SOLVR</name>
<evidence type="ECO:0000256" key="3">
    <source>
        <dbReference type="ARBA" id="ARBA00022574"/>
    </source>
</evidence>
<dbReference type="PROSITE" id="PS50821">
    <property type="entry name" value="PAZ"/>
    <property type="match status" value="1"/>
</dbReference>
<evidence type="ECO:0000313" key="11">
    <source>
        <dbReference type="Proteomes" id="UP001234989"/>
    </source>
</evidence>
<dbReference type="Pfam" id="PF08614">
    <property type="entry name" value="ATG16"/>
    <property type="match status" value="1"/>
</dbReference>
<dbReference type="SUPFAM" id="SSF101690">
    <property type="entry name" value="PAZ domain"/>
    <property type="match status" value="1"/>
</dbReference>
<keyword evidence="3 6" id="KW-0853">WD repeat</keyword>
<dbReference type="InterPro" id="IPR003165">
    <property type="entry name" value="Piwi"/>
</dbReference>
<accession>A0AAF0QED1</accession>
<dbReference type="Pfam" id="PF02170">
    <property type="entry name" value="PAZ"/>
    <property type="match status" value="1"/>
</dbReference>
<dbReference type="SMART" id="SM01163">
    <property type="entry name" value="DUF1785"/>
    <property type="match status" value="1"/>
</dbReference>
<dbReference type="InterPro" id="IPR036397">
    <property type="entry name" value="RNaseH_sf"/>
</dbReference>
<keyword evidence="4" id="KW-0677">Repeat</keyword>
<feature type="repeat" description="WD" evidence="6">
    <location>
        <begin position="1096"/>
        <end position="1137"/>
    </location>
</feature>
<dbReference type="CDD" id="cd00200">
    <property type="entry name" value="WD40"/>
    <property type="match status" value="2"/>
</dbReference>
<feature type="repeat" description="WD" evidence="6">
    <location>
        <begin position="1229"/>
        <end position="1261"/>
    </location>
</feature>
<dbReference type="Pfam" id="PF16488">
    <property type="entry name" value="ArgoL2"/>
    <property type="match status" value="1"/>
</dbReference>
<evidence type="ECO:0000313" key="10">
    <source>
        <dbReference type="EMBL" id="WMV21302.1"/>
    </source>
</evidence>
<feature type="coiled-coil region" evidence="7">
    <location>
        <begin position="1414"/>
        <end position="1518"/>
    </location>
</feature>
<evidence type="ECO:0000256" key="4">
    <source>
        <dbReference type="ARBA" id="ARBA00022737"/>
    </source>
</evidence>
<dbReference type="InterPro" id="IPR003100">
    <property type="entry name" value="PAZ_dom"/>
</dbReference>
<proteinExistence type="inferred from homology"/>
<dbReference type="GO" id="GO:0000045">
    <property type="term" value="P:autophagosome assembly"/>
    <property type="evidence" value="ECO:0007669"/>
    <property type="project" value="InterPro"/>
</dbReference>
<dbReference type="Gene3D" id="3.30.420.10">
    <property type="entry name" value="Ribonuclease H-like superfamily/Ribonuclease H"/>
    <property type="match status" value="1"/>
</dbReference>
<dbReference type="InterPro" id="IPR045160">
    <property type="entry name" value="ATG16"/>
</dbReference>
<dbReference type="InterPro" id="IPR015943">
    <property type="entry name" value="WD40/YVTN_repeat-like_dom_sf"/>
</dbReference>
<dbReference type="InterPro" id="IPR032472">
    <property type="entry name" value="ArgoL2"/>
</dbReference>
<evidence type="ECO:0000256" key="5">
    <source>
        <dbReference type="ARBA" id="ARBA00023274"/>
    </source>
</evidence>
<dbReference type="InterPro" id="IPR001680">
    <property type="entry name" value="WD40_rpt"/>
</dbReference>
<comment type="similarity">
    <text evidence="1">Belongs to the argonaute family. Ago subfamily.</text>
</comment>
<gene>
    <name evidence="10" type="ORF">MTR67_014687</name>
</gene>
<dbReference type="InterPro" id="IPR019775">
    <property type="entry name" value="WD40_repeat_CS"/>
</dbReference>
<dbReference type="Gene3D" id="2.130.10.10">
    <property type="entry name" value="YVTN repeat-like/Quinoprotein amine dehydrogenase"/>
    <property type="match status" value="4"/>
</dbReference>
<dbReference type="InterPro" id="IPR020472">
    <property type="entry name" value="WD40_PAC1"/>
</dbReference>
<dbReference type="SUPFAM" id="SSF53098">
    <property type="entry name" value="Ribonuclease H-like"/>
    <property type="match status" value="1"/>
</dbReference>
<feature type="repeat" description="WD" evidence="6">
    <location>
        <begin position="1626"/>
        <end position="1667"/>
    </location>
</feature>
<evidence type="ECO:0000256" key="2">
    <source>
        <dbReference type="ARBA" id="ARBA00022491"/>
    </source>
</evidence>
<feature type="repeat" description="WD" evidence="6">
    <location>
        <begin position="1584"/>
        <end position="1625"/>
    </location>
</feature>
<dbReference type="Gene3D" id="3.40.50.2300">
    <property type="match status" value="1"/>
</dbReference>
<feature type="repeat" description="WD" evidence="6">
    <location>
        <begin position="1719"/>
        <end position="1751"/>
    </location>
</feature>
<sequence>MASKELIPYLPPPPKEIPSGVVPMKAEPGKGCGSVSERLMPNFNQMNRPRPGVKGKKIHLLTNYFRVCFQGGISQLYSYNVNVLYENGDPVTGSTLIRKVIHKLWEIYSSELGEQAFASDGQQSLFTTSLLPQKKLDFPVVLDAATSKRCKTDGSLSGDGDLSEGDQKRQKIISRFKTFRVQINFVSIIPFKTMPDGKHGVKSGNNEVLIALDTILQHSNAKRNCLLLRQSYFPNEMKNFMDLTGGILGCRGFHSSFQSVQGGLYFNLDTSTTTLIQPGPLVNFLMANQNVETPFKIDWTKAKILKNLRIKLLHSNREHKITGLSNRTCKEEKFLLQLRGSNNQNDNVQTVETTVYEYFVRRRGIELGYSSNLPCINVGSQRKAQFIPVELCSLVPLQRFKKELSLHQRSLLVNKSSQKPIELMKHLNEELQANDYNTDPMLRACGISINKSYIEVEGRVISPPQLRVGNKENLASRFSRWSFNGKKFADPKSIEFWAVVNFSTGHDIRAFCIEMAKLGAMRGMHIHPPSFVFEENTKHKKKPGSVRVDKMFEQIIPKFRKDPPRFLLCFLPAKFSNLYGPWKKKCLMTFGIRNQCIAKNKVDETYLANVMLKINAKLGGLNSMLLAEVSQTIPLVSKVPTMILAMGVTHAPSSRSDLPSVAAVVGSRQWPMISYYRASTCIQPPKTETIHSLFRPVSDREDSGMIRELLMDFHASSGKRKPEQIIIFRQGLSESQFKHVISEMEEIIKACKFLDETWSPKFTLIVAQRRHHTKLFQANSSDNIPPGTVVDTKICHPLYNNNFYICAHAARVGTSRPIHYFVLLDEIGFSSDSLQELVHCLCYVSQRCTSAIYEVAPIRYARLVSAQMLEIMKTEGPELPMAYKEVAIEAIEHALKALRNRHLVEEGAYAPVLAAFNRSPILQGSEWKEKAENLEVELQQCHKAQALLSEQLVVTVAESRASKSLLQEKETLITDLQNELNQARDECSRLTELLEEKSKSLELIMSKHQELKAQREAVTRRAETKILVDRWWLQKMQDAERLNESNALYENMLDKFKIASIKKLPRPQVDGVVPQSEDAAEAYFESSIPSTCWQRIPAHDGGCTSILFDYKSSKLISGGQDREVKIWDTRSGTLSNILYGCQGSVLDLSITHDNIIAASSSNALYVWNANSGRIDHILNGHSNKVCAVDVSRPSSRYVVSAAYDRTIKVWDLQTGYCNNTIIFHSNCNSLSLSTDGLTLCSGHVNGNLRLWDVKTGKLLSEVAAHSKAVTSVSLSRNGNMILTSGRDNLHNLFDIRTLEICSTFKSNANRVGSDWSRSCISADDGYVTAGSVDGSVHIWSISNGKMIRVEPYVFGHDISSKIAQAYEEVAIEAIKHALKALRKRHLVEEGAHAPALAALNRPFVLQGSEWKEKAENLEVELQQCYKAQARLSEQLVVEVAESRASKSLLQEKETLITDLQNELNQARDECSHLTELLGEKTKALELLMAEHQDLKAQLEAMTLRANNAEAENKTLVDRWMLQKMQDAERLNEANALYGDMLDKVKVASIEKLARQQVDGVVRQSEDGAEFYVESSIPSTCKQRIPAHDGGCASILFEYNSSKLISGGQDRAIKMWDTTSGSLTNSFYGCLGSVLDLSITHDNKFIIAASSSNNLYVWDANSGRIRHTLTGHIDKVCAVDVSKFSSRYVVSAAYDRTIKVWDLQKGYCNNTIIFHSNCNSLAFSMDALTICSGHVDGNLRLWDVQTGKLLSEVAAHSQAVTSVSLSRNGNMILTSGRDNLHNLFDIRTLEICGTFRSNANRVASNWSRSCISADDSYVTAGSVDGSVHIWSVSNGKMVSTLKEHTSSVLCCSWSGLGNPLATSDKSGTICIWS</sequence>
<dbReference type="PROSITE" id="PS50294">
    <property type="entry name" value="WD_REPEATS_REGION"/>
    <property type="match status" value="6"/>
</dbReference>
<dbReference type="Gene3D" id="2.170.260.10">
    <property type="entry name" value="paz domain"/>
    <property type="match status" value="1"/>
</dbReference>
<evidence type="ECO:0000259" key="8">
    <source>
        <dbReference type="PROSITE" id="PS50821"/>
    </source>
</evidence>
<dbReference type="PANTHER" id="PTHR19878:SF8">
    <property type="entry name" value="AUTOPHAGY-RELATED 16, ISOFORM F"/>
    <property type="match status" value="1"/>
</dbReference>
<dbReference type="InterPro" id="IPR013923">
    <property type="entry name" value="Autophagy-rel_prot_16_dom"/>
</dbReference>
<feature type="repeat" description="WD" evidence="6">
    <location>
        <begin position="1668"/>
        <end position="1710"/>
    </location>
</feature>
<dbReference type="InterPro" id="IPR036322">
    <property type="entry name" value="WD40_repeat_dom_sf"/>
</dbReference>
<dbReference type="Pfam" id="PF16486">
    <property type="entry name" value="ArgoN"/>
    <property type="match status" value="1"/>
</dbReference>
<dbReference type="CDD" id="cd22887">
    <property type="entry name" value="Atg16_CCD"/>
    <property type="match status" value="2"/>
</dbReference>
<dbReference type="SUPFAM" id="SSF50978">
    <property type="entry name" value="WD40 repeat-like"/>
    <property type="match status" value="2"/>
</dbReference>